<feature type="compositionally biased region" description="Polar residues" evidence="1">
    <location>
        <begin position="259"/>
        <end position="272"/>
    </location>
</feature>
<sequence>MRTELAALKAMMDLTRPGCAPTQAPPHIPNRGLAGRGLPIPVKGYRKNTIHNRLDSFLCVSLLLLVYCIANPKPVDVNKNISPGLCSPKITSAIANPPASPGYPPHRTLPIFSSSFTNETSTGPPQSKTKITGLFATLATLVVAATAAEAEAEMFPLQRLITTHTLLFTILSSKNSCPNQNYHFVTSRQISHPDPVFPKRLLRLVRELFSPLCERPDRTPPLLLAFSRPSGLNSAANDSSSPSSLTAMRLFFINPSPSVTTMQHHQRSSNSPNHHDDPHQSLMGPATLLHHHHHHHHDQSQQLEMRKAEELRSDRSQFGSAATSLLFYHNQQQQKQQLHMTSIQQPSQRNCHRRSKNMGLVAYTLGLRHAEGNAPDAVGHFGL</sequence>
<organism evidence="2 3">
    <name type="scientific">Dendrobium thyrsiflorum</name>
    <name type="common">Pinecone-like raceme dendrobium</name>
    <name type="synonym">Orchid</name>
    <dbReference type="NCBI Taxonomy" id="117978"/>
    <lineage>
        <taxon>Eukaryota</taxon>
        <taxon>Viridiplantae</taxon>
        <taxon>Streptophyta</taxon>
        <taxon>Embryophyta</taxon>
        <taxon>Tracheophyta</taxon>
        <taxon>Spermatophyta</taxon>
        <taxon>Magnoliopsida</taxon>
        <taxon>Liliopsida</taxon>
        <taxon>Asparagales</taxon>
        <taxon>Orchidaceae</taxon>
        <taxon>Epidendroideae</taxon>
        <taxon>Malaxideae</taxon>
        <taxon>Dendrobiinae</taxon>
        <taxon>Dendrobium</taxon>
    </lineage>
</organism>
<dbReference type="EMBL" id="JANQDX010000017">
    <property type="protein sequence ID" value="KAL0908567.1"/>
    <property type="molecule type" value="Genomic_DNA"/>
</dbReference>
<evidence type="ECO:0000313" key="3">
    <source>
        <dbReference type="Proteomes" id="UP001552299"/>
    </source>
</evidence>
<feature type="region of interest" description="Disordered" evidence="1">
    <location>
        <begin position="259"/>
        <end position="284"/>
    </location>
</feature>
<protein>
    <submittedName>
        <fullName evidence="2">Uncharacterized protein</fullName>
    </submittedName>
</protein>
<proteinExistence type="predicted"/>
<reference evidence="2 3" key="1">
    <citation type="journal article" date="2024" name="Plant Biotechnol. J.">
        <title>Dendrobium thyrsiflorum genome and its molecular insights into genes involved in important horticultural traits.</title>
        <authorList>
            <person name="Chen B."/>
            <person name="Wang J.Y."/>
            <person name="Zheng P.J."/>
            <person name="Li K.L."/>
            <person name="Liang Y.M."/>
            <person name="Chen X.F."/>
            <person name="Zhang C."/>
            <person name="Zhao X."/>
            <person name="He X."/>
            <person name="Zhang G.Q."/>
            <person name="Liu Z.J."/>
            <person name="Xu Q."/>
        </authorList>
    </citation>
    <scope>NUCLEOTIDE SEQUENCE [LARGE SCALE GENOMIC DNA]</scope>
    <source>
        <strain evidence="2">GZMU011</strain>
    </source>
</reference>
<gene>
    <name evidence="2" type="ORF">M5K25_023069</name>
</gene>
<evidence type="ECO:0000313" key="2">
    <source>
        <dbReference type="EMBL" id="KAL0908567.1"/>
    </source>
</evidence>
<keyword evidence="3" id="KW-1185">Reference proteome</keyword>
<evidence type="ECO:0000256" key="1">
    <source>
        <dbReference type="SAM" id="MobiDB-lite"/>
    </source>
</evidence>
<dbReference type="Proteomes" id="UP001552299">
    <property type="component" value="Unassembled WGS sequence"/>
</dbReference>
<name>A0ABD0U797_DENTH</name>
<dbReference type="AlphaFoldDB" id="A0ABD0U797"/>
<accession>A0ABD0U797</accession>
<comment type="caution">
    <text evidence="2">The sequence shown here is derived from an EMBL/GenBank/DDBJ whole genome shotgun (WGS) entry which is preliminary data.</text>
</comment>